<dbReference type="Pfam" id="PF00801">
    <property type="entry name" value="PKD"/>
    <property type="match status" value="1"/>
</dbReference>
<dbReference type="InterPro" id="IPR016187">
    <property type="entry name" value="CTDL_fold"/>
</dbReference>
<evidence type="ECO:0000256" key="1">
    <source>
        <dbReference type="ARBA" id="ARBA00004370"/>
    </source>
</evidence>
<keyword evidence="3" id="KW-0677">Repeat</keyword>
<dbReference type="GO" id="GO:0005261">
    <property type="term" value="F:monoatomic cation channel activity"/>
    <property type="evidence" value="ECO:0007669"/>
    <property type="project" value="TreeGrafter"/>
</dbReference>
<comment type="caution">
    <text evidence="7">The sequence shown here is derived from an EMBL/GenBank/DDBJ whole genome shotgun (WGS) entry which is preliminary data.</text>
</comment>
<name>A0A267DCE2_9PLAT</name>
<dbReference type="Pfam" id="PF02010">
    <property type="entry name" value="REJ"/>
    <property type="match status" value="1"/>
</dbReference>
<dbReference type="InterPro" id="IPR002859">
    <property type="entry name" value="PKD/REJ-like"/>
</dbReference>
<dbReference type="Gene3D" id="3.90.215.10">
    <property type="entry name" value="Gamma Fibrinogen, chain A, domain 1"/>
    <property type="match status" value="1"/>
</dbReference>
<dbReference type="Proteomes" id="UP000215902">
    <property type="component" value="Unassembled WGS sequence"/>
</dbReference>
<sequence length="3595" mass="391744">MERQLANVPQHRLFQNHLLQRPKAAESEQDQPGFLRVMTGSLAPAVGSQLHSLVVDFKSLHFINGVDLIAAGLQPGLRLYVGNSWQASLGDVTYADWPQCGAAEVPQLSTDYSIACVTGSRPYRFLALIRRRELGSLNITALMVYGKEYYSLDERVQLRPEWLPNSVVDTSVPIGQASFNARLRQQTLKVWLTNQTGYDLAMLNKRYIVHLSGNGSSIRLSNCTIEHKDYGQPDFVLTSLPMNFTGTSNPIVFNTDEFANLRVTWEMDEASGAMKIFTFIEGQLLGGCFDSDYRIAVSRVGYSGLQVPTDPYATAEASPQVWFNQTDSSTMGAFSPSLLSYLTDGPSSTSKVFIQALFRQRMRIFSVALGGGADVTQVSGASSSVTEFSVATSEEGSFWEMYRRTLPGVFVSHHVTKYRLLPEPTVKGVRLYPRKWQNGLELRWQLYGCQDASSVPSSPVLLSRWHPTGSNNITLGSAGLAVDGNLTNHVLSGLCIRASPTAGLPYVHWLVSLGEQKIISHIFIVDMVESLASVQQTIEEMQSVSVFVGNSTDTSLASIVETWTGGFMKSHIWNVEVDRIASVAGLLKPATLGGFSFCEFEIYGYPNIAAYYYINSAIGLEDGRVQVTQLGVGQTAPVSPFDGFSHPTPFMAALNRPMLGGLPPAAFFPTVGTTEIFLEVQLDVTHMICGLVWQGSGVFSDLAANGTNSYNAFVATAEIFYGNSTNSLQAYSVYGALGLSTTIGTGLTDSITPHRMSLSSPFLAKVVRLLPKASKNLRLLRFELLGYPEDCNWLDSSEATVSAVSSNSAQILLSSPHVVTGWRLTGGSGNATFSLSFISLRNGSLQTVRSGDAPNVFNYSLGSEQYLPLAVYTTKLFINFSDPAKLSTAISLRGCRMAECPTNSLRHGRFCYWAPFSDSNRPHTVANRRVAQSICQSASWLGAGQLARMTTETELQLFSFIFRQLQNSSIPAYKFVHIDGQRSNSTGQFESYTGQAVAAHLNNWASANESGDCLVAEIGERMQWRTVPCDSEIAVHPFLCELPAAPGTRCDTKIYLPALSPSALTEISLYQSAEPTGKSLLDCQLNATRNCSAVRLSGPVATFTVDSSDASQKLPLAALNSTVRFSCYDSNCDSALISRDPADNRSVEIVGLTAKSSLAGFSPERIAFNYIANDSSVGTYGFFRAASNSLEEWLQVDFLHKVTVQSVAMSGVYCLPGLEREAVTSYIILYSLSGLYWGLAPGIMRGPAGYPQSCISTVERLSSPIVGRSFRLYPLHLTGRLAGKLELFGCSAQVSLEAPAVPVWPHQLTIRTQHSSAGAATSWPDGPASLLLPLTEAVGALAGNFYELPVNASVRLTFPVPHRVFSVITAGYNGSYISSYDLRYGQTDDTLPIDVPRANMPDRTLLGSVISQLKFTEDLPSSLVVKYLELTPRHYYGDARLQFAVLAFPVECPALANGSFSVVESAPPSQVQISFSLHNMSYLTNVTVHVRLALGVDKGVVLFRVTGSPEEQTIAVNNGTNRVWLNRTFAAKSGYLQANSSEIVSLSILNIYACASGDCPVNFYYHEGACRHHLVDGIGGIPRSVAEAYCKSVHWLKSGSLFQPTSYYDYAALRLAYVDLSLKFNQSQQPLRRDASFHMDARQRPSDGQWVTSSNSSLAWSHWAPSQPAVGSCATSRLTEEAWTSVDCDSSRAHVICQIEADENQHLDCSRPFYNVIFNYSGNAEGKRALYYGSVQSALVKCQAGACNSLQAGVGEPAIYSSTVHSRSIGFQPSWLQNQFFIEQICRKDCWHSLTSAMSNVSATLLTNATNGSDSHSLISYTTLSSSNGVFNGYFLTITFNKQVRVTGFGFMGAGNNLRIGDEPVAYAAVTLLFFEAEAAAWVSAATALSLNKSLGLSMEPEDMLNQAMIFHTSFAIVTQQLRIMPAQYRGAAAFKFDIFGCVLSIPTCVGKNSLQFGGMAIGCEHDWMIVYRNLNTTASMNLSIVNYQAGFEFENLTWPGLQVLSDLTNVEHMSLRFDAWVSDGSFRYMECRRIKVAPAYLKFGLHVEDCSSDFGDQHLFEALNASTFSNFDFGYQTSCASAGGSGWWYTPGCDGLKLTGCAGCAGSDAIRWSSSTSAGAQVVMRLINKNYFHPAKAIGEACNADASCSLTGDTVCLSSGQLLDTRCSCRKGFVRVGVECKSLIDSSVQSLSLPSPLTLVRNVPTNLSIGVHIRILNGTANLTSAAASGTNFNFGAHLRGESLNGTIDSIMVIGGDPAAARSIGEDFEISLLLEIKIPPGSACLRLNEVCIFAQPGDTSRFVDYQLNNNEACIGIVKLCQPQLKVDASVRLQSPEFVTRSLPALITLETSLTLDSTSAVSVAAVPQPEDNFILSNVLLCSENCSNSSECLIVSCQPPVYWTSAASRESVPVGGSTIIVSNASNTFNLSACESYSFVCAQVATGPNSSLVFANVSVRIACTTLPRNCTPHADVEIGQVAFAVDNATWIRRYPASLTVSHFLHLRSGLPIEEVPPPRTNFQPMAFLASEDLAVSEMSTFTKCDQGLLRRGLQNSTQFDCLYMFNVTADACPSLKKLCVIFNNSISPSYTESDISNNVGCVALLNNLSCAEVSVLNASCQVSASLLTPNDTLIVTAAWLRGSAVQFSVSFSNNRSLTWDWLTAGHTANFESHSATLKIVFGADVGRFNFTCIVGNAAGNWQTADSIDVVPQLSEFLRLSMTYIPEPVPLNATLSFEMIRGSPISNLPISCYAKLQPNSHRNFSKTLQPVGIFNEILTFSEDSPFALANVTCWNQLSSITAAYYVILQQNITSLWFNSSQTVVPTNHTFQLEFSVTTGSHVTYQINLGNGSTFSVTDGQILAWKASESLNLSYESPGLYVITNVASNFHTQSERRSLSVLVQNPVHQLILLAPKFVELFSVNSSFEFFHPDPQPTNATCRMKFGNLTVTKNLSVEPVRLPIRCYRDLLLKPELVELTCWNLVSEKNASNATVHCQEAVDGLAWSGPLALRRAEAGFYVLSVLSGSSLRTGIDCGDGRIQYPPNATGNISVQYPSVGNFTTTVSVWNDVSNKSVTFGPIVVQEAVRGLVLEYNSTVLYTPAEVQFRLSSSEVDLNNLHCMFSWAQFGSRYLYVSSLSTVGEVTLAQEFTRAALGVRNFSLNCSNLVSFQSIPITVDIVLDAVIIGSFRTNGTTLLSNATYFFLNITRFGTNGCFVVDFGDSTNISFGVPALCQPYSASRGINFTAISYENMSISFSHIYPHLGGFSATVFAFNHVSNDTAETLATIMDWMCEAPQLNFSHFGVQLAQWDPRMPLQQMRSQEVLVSGLPELNCSKTGVTMRRWRVETVTGTVTNLSFPDLLSFRLPPRSLWYGLYKVVLNLSMAEVTPPVSAEFAFYLNITKTPISVNFSSSSPVSVAYNRTVRFELDARDWDVEAGNLTAMSFRWICMQQSELTPNPSTSFIRPPDMQGSAEFRGCFGNGVGIISEGNEHTAAALVLSTWHLMPNLSYVLRVDVFKDSRSAFSEWTIFLSPQALPTILIGCVSNCAEKVSARIPLAYEASCKENCGTKFDNLSFTWAMRQLQAGGFEDLAVLTESEKTL</sequence>
<evidence type="ECO:0000259" key="6">
    <source>
        <dbReference type="PROSITE" id="PS50022"/>
    </source>
</evidence>
<feature type="domain" description="F5/8 type C" evidence="6">
    <location>
        <begin position="295"/>
        <end position="449"/>
    </location>
</feature>
<dbReference type="SMART" id="SM00186">
    <property type="entry name" value="FBG"/>
    <property type="match status" value="1"/>
</dbReference>
<dbReference type="SUPFAM" id="SSF49299">
    <property type="entry name" value="PKD domain"/>
    <property type="match status" value="2"/>
</dbReference>
<dbReference type="InterPro" id="IPR002181">
    <property type="entry name" value="Fibrinogen_a/b/g_C_dom"/>
</dbReference>
<keyword evidence="2" id="KW-0812">Transmembrane</keyword>
<dbReference type="SUPFAM" id="SSF49785">
    <property type="entry name" value="Galactose-binding domain-like"/>
    <property type="match status" value="3"/>
</dbReference>
<dbReference type="EMBL" id="NIVC01004639">
    <property type="protein sequence ID" value="PAA46950.1"/>
    <property type="molecule type" value="Genomic_DNA"/>
</dbReference>
<feature type="domain" description="F5/8 type C" evidence="6">
    <location>
        <begin position="613"/>
        <end position="787"/>
    </location>
</feature>
<reference evidence="7 8" key="1">
    <citation type="submission" date="2017-06" db="EMBL/GenBank/DDBJ databases">
        <title>A platform for efficient transgenesis in Macrostomum lignano, a flatworm model organism for stem cell research.</title>
        <authorList>
            <person name="Berezikov E."/>
        </authorList>
    </citation>
    <scope>NUCLEOTIDE SEQUENCE [LARGE SCALE GENOMIC DNA]</scope>
    <source>
        <strain evidence="7">DV1</strain>
        <tissue evidence="7">Whole organism</tissue>
    </source>
</reference>
<dbReference type="GO" id="GO:0006816">
    <property type="term" value="P:calcium ion transport"/>
    <property type="evidence" value="ECO:0007669"/>
    <property type="project" value="TreeGrafter"/>
</dbReference>
<dbReference type="InterPro" id="IPR014716">
    <property type="entry name" value="Fibrinogen_a/b/g_C_1"/>
</dbReference>
<dbReference type="CDD" id="cd00037">
    <property type="entry name" value="CLECT"/>
    <property type="match status" value="1"/>
</dbReference>
<dbReference type="OrthoDB" id="2121828at2759"/>
<keyword evidence="8" id="KW-1185">Reference proteome</keyword>
<protein>
    <recommendedName>
        <fullName evidence="6">F5/8 type C domain-containing protein</fullName>
    </recommendedName>
</protein>
<dbReference type="SUPFAM" id="SSF56496">
    <property type="entry name" value="Fibrinogen C-terminal domain-like"/>
    <property type="match status" value="1"/>
</dbReference>
<comment type="subcellular location">
    <subcellularLocation>
        <location evidence="1">Membrane</location>
    </subcellularLocation>
</comment>
<dbReference type="InterPro" id="IPR016186">
    <property type="entry name" value="C-type_lectin-like/link_sf"/>
</dbReference>
<feature type="domain" description="F5/8 type C" evidence="6">
    <location>
        <begin position="1132"/>
        <end position="1290"/>
    </location>
</feature>
<accession>A0A267DCE2</accession>
<dbReference type="InterPro" id="IPR001304">
    <property type="entry name" value="C-type_lectin-like"/>
</dbReference>
<dbReference type="InterPro" id="IPR000421">
    <property type="entry name" value="FA58C"/>
</dbReference>
<keyword evidence="5" id="KW-0472">Membrane</keyword>
<dbReference type="InterPro" id="IPR036056">
    <property type="entry name" value="Fibrinogen-like_C"/>
</dbReference>
<keyword evidence="4" id="KW-1133">Transmembrane helix</keyword>
<evidence type="ECO:0000313" key="8">
    <source>
        <dbReference type="Proteomes" id="UP000215902"/>
    </source>
</evidence>
<dbReference type="Pfam" id="PF00147">
    <property type="entry name" value="Fibrinogen_C"/>
    <property type="match status" value="1"/>
</dbReference>
<organism evidence="7 8">
    <name type="scientific">Macrostomum lignano</name>
    <dbReference type="NCBI Taxonomy" id="282301"/>
    <lineage>
        <taxon>Eukaryota</taxon>
        <taxon>Metazoa</taxon>
        <taxon>Spiralia</taxon>
        <taxon>Lophotrochozoa</taxon>
        <taxon>Platyhelminthes</taxon>
        <taxon>Rhabditophora</taxon>
        <taxon>Macrostomorpha</taxon>
        <taxon>Macrostomida</taxon>
        <taxon>Macrostomidae</taxon>
        <taxon>Macrostomum</taxon>
    </lineage>
</organism>
<proteinExistence type="predicted"/>
<dbReference type="PANTHER" id="PTHR46730:SF1">
    <property type="entry name" value="PLAT DOMAIN-CONTAINING PROTEIN"/>
    <property type="match status" value="1"/>
</dbReference>
<dbReference type="InterPro" id="IPR000601">
    <property type="entry name" value="PKD_dom"/>
</dbReference>
<evidence type="ECO:0000313" key="7">
    <source>
        <dbReference type="EMBL" id="PAA46950.1"/>
    </source>
</evidence>
<evidence type="ECO:0000256" key="2">
    <source>
        <dbReference type="ARBA" id="ARBA00022692"/>
    </source>
</evidence>
<dbReference type="GO" id="GO:0005886">
    <property type="term" value="C:plasma membrane"/>
    <property type="evidence" value="ECO:0007669"/>
    <property type="project" value="TreeGrafter"/>
</dbReference>
<evidence type="ECO:0000256" key="5">
    <source>
        <dbReference type="ARBA" id="ARBA00023136"/>
    </source>
</evidence>
<gene>
    <name evidence="7" type="ORF">BOX15_Mlig000470g4</name>
</gene>
<dbReference type="InterPro" id="IPR008979">
    <property type="entry name" value="Galactose-bd-like_sf"/>
</dbReference>
<dbReference type="PANTHER" id="PTHR46730">
    <property type="entry name" value="POLYCYSTIN-1"/>
    <property type="match status" value="1"/>
</dbReference>
<dbReference type="PROSITE" id="PS50022">
    <property type="entry name" value="FA58C_3"/>
    <property type="match status" value="3"/>
</dbReference>
<evidence type="ECO:0000256" key="3">
    <source>
        <dbReference type="ARBA" id="ARBA00022737"/>
    </source>
</evidence>
<evidence type="ECO:0000256" key="4">
    <source>
        <dbReference type="ARBA" id="ARBA00022989"/>
    </source>
</evidence>
<dbReference type="Gene3D" id="2.60.120.260">
    <property type="entry name" value="Galactose-binding domain-like"/>
    <property type="match status" value="4"/>
</dbReference>
<dbReference type="SUPFAM" id="SSF56436">
    <property type="entry name" value="C-type lectin-like"/>
    <property type="match status" value="2"/>
</dbReference>
<dbReference type="InterPro" id="IPR035986">
    <property type="entry name" value="PKD_dom_sf"/>
</dbReference>
<dbReference type="Gene3D" id="3.10.100.10">
    <property type="entry name" value="Mannose-Binding Protein A, subunit A"/>
    <property type="match status" value="2"/>
</dbReference>
<dbReference type="SMART" id="SM00034">
    <property type="entry name" value="CLECT"/>
    <property type="match status" value="2"/>
</dbReference>